<sequence>MRKAVKSPPLIRQLVEKAIYLRQLTPEIENGISHELTRLGYISDVDYEALELLMDEMDAGRIRLVPQ</sequence>
<gene>
    <name evidence="1" type="ORF">AsFPU1_2409</name>
</gene>
<dbReference type="EMBL" id="BDQK01000013">
    <property type="protein sequence ID" value="GBF81000.1"/>
    <property type="molecule type" value="Genomic_DNA"/>
</dbReference>
<comment type="caution">
    <text evidence="1">The sequence shown here is derived from an EMBL/GenBank/DDBJ whole genome shotgun (WGS) entry which is preliminary data.</text>
</comment>
<evidence type="ECO:0008006" key="3">
    <source>
        <dbReference type="Google" id="ProtNLM"/>
    </source>
</evidence>
<name>A0A401IIJ4_APHSA</name>
<evidence type="ECO:0000313" key="2">
    <source>
        <dbReference type="Proteomes" id="UP000287247"/>
    </source>
</evidence>
<accession>A0A401IIJ4</accession>
<evidence type="ECO:0000313" key="1">
    <source>
        <dbReference type="EMBL" id="GBF81000.1"/>
    </source>
</evidence>
<keyword evidence="2" id="KW-1185">Reference proteome</keyword>
<dbReference type="Proteomes" id="UP000287247">
    <property type="component" value="Unassembled WGS sequence"/>
</dbReference>
<dbReference type="AlphaFoldDB" id="A0A401IIJ4"/>
<protein>
    <recommendedName>
        <fullName evidence="3">Acetylglutamate kinase</fullName>
    </recommendedName>
</protein>
<proteinExistence type="predicted"/>
<organism evidence="1 2">
    <name type="scientific">Aphanothece sacrum FPU1</name>
    <dbReference type="NCBI Taxonomy" id="1920663"/>
    <lineage>
        <taxon>Bacteria</taxon>
        <taxon>Bacillati</taxon>
        <taxon>Cyanobacteriota</taxon>
        <taxon>Cyanophyceae</taxon>
        <taxon>Oscillatoriophycideae</taxon>
        <taxon>Chroococcales</taxon>
        <taxon>Aphanothecaceae</taxon>
        <taxon>Aphanothece</taxon>
    </lineage>
</organism>
<reference evidence="2" key="1">
    <citation type="submission" date="2017-05" db="EMBL/GenBank/DDBJ databases">
        <title>Physiological properties and genetic analysis related to exopolysaccharide production of fresh-water unicellular cyanobacterium Aphanothece sacrum, Suizenji Nori, that has been cultured as a food source in Japan.</title>
        <authorList>
            <person name="Kanesaki Y."/>
            <person name="Yoshikawa S."/>
            <person name="Ohki K."/>
        </authorList>
    </citation>
    <scope>NUCLEOTIDE SEQUENCE [LARGE SCALE GENOMIC DNA]</scope>
    <source>
        <strain evidence="2">FPU1</strain>
    </source>
</reference>